<dbReference type="PANTHER" id="PTHR24567">
    <property type="entry name" value="CRP FAMILY TRANSCRIPTIONAL REGULATORY PROTEIN"/>
    <property type="match status" value="1"/>
</dbReference>
<reference evidence="2" key="1">
    <citation type="submission" date="2023-01" db="EMBL/GenBank/DDBJ databases">
        <title>Vibrio sp. CB1-14 genome sequencing.</title>
        <authorList>
            <person name="Otstavnykh N."/>
            <person name="Isaeva M."/>
            <person name="Meleshko D."/>
        </authorList>
    </citation>
    <scope>NUCLEOTIDE SEQUENCE</scope>
    <source>
        <strain evidence="2">CB1-14</strain>
    </source>
</reference>
<dbReference type="CDD" id="cd00038">
    <property type="entry name" value="CAP_ED"/>
    <property type="match status" value="1"/>
</dbReference>
<dbReference type="RefSeq" id="WP_353499703.1">
    <property type="nucleotide sequence ID" value="NZ_CP115921.1"/>
</dbReference>
<dbReference type="AlphaFoldDB" id="A0AAU8BQD1"/>
<dbReference type="SMART" id="SM00100">
    <property type="entry name" value="cNMP"/>
    <property type="match status" value="1"/>
</dbReference>
<organism evidence="2">
    <name type="scientific">Vibrio chaetopteri</name>
    <dbReference type="NCBI Taxonomy" id="3016528"/>
    <lineage>
        <taxon>Bacteria</taxon>
        <taxon>Pseudomonadati</taxon>
        <taxon>Pseudomonadota</taxon>
        <taxon>Gammaproteobacteria</taxon>
        <taxon>Vibrionales</taxon>
        <taxon>Vibrionaceae</taxon>
        <taxon>Vibrio</taxon>
    </lineage>
</organism>
<dbReference type="InterPro" id="IPR018490">
    <property type="entry name" value="cNMP-bd_dom_sf"/>
</dbReference>
<gene>
    <name evidence="2" type="ORF">PG915_17485</name>
</gene>
<evidence type="ECO:0000313" key="2">
    <source>
        <dbReference type="EMBL" id="XCD18559.1"/>
    </source>
</evidence>
<dbReference type="PANTHER" id="PTHR24567:SF26">
    <property type="entry name" value="REGULATORY PROTEIN YEIL"/>
    <property type="match status" value="1"/>
</dbReference>
<dbReference type="GO" id="GO:0005829">
    <property type="term" value="C:cytosol"/>
    <property type="evidence" value="ECO:0007669"/>
    <property type="project" value="TreeGrafter"/>
</dbReference>
<sequence>MEHYRLAACDIKTVVLPKGKFLYDQHDEPDCFYFIVSGLVSLQRLLLNGKEVMSRVYKTNQYFGYRTLLSGQNYHVGAKALTDLTLERVVVRDLDQFFQENPKFVRYLFSEMATELRHAEIRLSKMSTHSVELRVIDSVIDLVTADVGYKWTYREIAAYSGCSTETVIRVSKKLKNSALMHGENTNKSFELEKLQQVRTQLALGEKL</sequence>
<accession>A0AAU8BQD1</accession>
<dbReference type="InterPro" id="IPR050397">
    <property type="entry name" value="Env_Response_Regulators"/>
</dbReference>
<dbReference type="GO" id="GO:0003700">
    <property type="term" value="F:DNA-binding transcription factor activity"/>
    <property type="evidence" value="ECO:0007669"/>
    <property type="project" value="TreeGrafter"/>
</dbReference>
<evidence type="ECO:0000259" key="1">
    <source>
        <dbReference type="PROSITE" id="PS50042"/>
    </source>
</evidence>
<feature type="domain" description="Cyclic nucleotide-binding" evidence="1">
    <location>
        <begin position="11"/>
        <end position="115"/>
    </location>
</feature>
<protein>
    <submittedName>
        <fullName evidence="2">Crp/Fnr family transcriptional regulator</fullName>
    </submittedName>
</protein>
<dbReference type="SUPFAM" id="SSF51206">
    <property type="entry name" value="cAMP-binding domain-like"/>
    <property type="match status" value="1"/>
</dbReference>
<dbReference type="InterPro" id="IPR000595">
    <property type="entry name" value="cNMP-bd_dom"/>
</dbReference>
<proteinExistence type="predicted"/>
<dbReference type="Gene3D" id="2.60.120.10">
    <property type="entry name" value="Jelly Rolls"/>
    <property type="match status" value="1"/>
</dbReference>
<dbReference type="InterPro" id="IPR014710">
    <property type="entry name" value="RmlC-like_jellyroll"/>
</dbReference>
<dbReference type="EMBL" id="CP115921">
    <property type="protein sequence ID" value="XCD18559.1"/>
    <property type="molecule type" value="Genomic_DNA"/>
</dbReference>
<name>A0AAU8BQD1_9VIBR</name>
<dbReference type="Pfam" id="PF00027">
    <property type="entry name" value="cNMP_binding"/>
    <property type="match status" value="1"/>
</dbReference>
<dbReference type="PROSITE" id="PS50042">
    <property type="entry name" value="CNMP_BINDING_3"/>
    <property type="match status" value="1"/>
</dbReference>
<dbReference type="KEGG" id="vck:PG915_17485"/>